<evidence type="ECO:0000256" key="1">
    <source>
        <dbReference type="SAM" id="MobiDB-lite"/>
    </source>
</evidence>
<name>A0ABY9KTQ0_9BACI</name>
<organism evidence="3 4">
    <name type="scientific">Aciduricibacillus chroicocephali</name>
    <dbReference type="NCBI Taxonomy" id="3054939"/>
    <lineage>
        <taxon>Bacteria</taxon>
        <taxon>Bacillati</taxon>
        <taxon>Bacillota</taxon>
        <taxon>Bacilli</taxon>
        <taxon>Bacillales</taxon>
        <taxon>Bacillaceae</taxon>
        <taxon>Aciduricibacillus</taxon>
    </lineage>
</organism>
<protein>
    <recommendedName>
        <fullName evidence="5">Lipoprotein</fullName>
    </recommendedName>
</protein>
<evidence type="ECO:0000256" key="2">
    <source>
        <dbReference type="SAM" id="SignalP"/>
    </source>
</evidence>
<reference evidence="3" key="1">
    <citation type="submission" date="2023-06" db="EMBL/GenBank/DDBJ databases">
        <title>A Treasure from Seagulls: Isolation and Description of Aciduricobacillus qingdaonensis gen. nov., sp. nov., a Rare Obligately Uric Acid-utilizing Member in the Family Bacillaceae.</title>
        <authorList>
            <person name="Liu W."/>
            <person name="Wang B."/>
        </authorList>
    </citation>
    <scope>NUCLEOTIDE SEQUENCE</scope>
    <source>
        <strain evidence="3">44XB</strain>
    </source>
</reference>
<evidence type="ECO:0008006" key="5">
    <source>
        <dbReference type="Google" id="ProtNLM"/>
    </source>
</evidence>
<sequence length="201" mass="21801">MKRIMIFLVLAVALLLAGCGNKADTESKNKDKNDTEQATTKQSDTESKAKDGDPDGPLKLHVLKADQEAGATVENHPIYSGMQKFVNKYPDEGTKGDYSVTVVDATNPKDGKADLILLGINRLPAAIKDVSFNITVGDKSGHYVVKDHKVEIPAEAMGVLKPGYGHPILVPITDEELENLTKLDAQTRFVDLKDTKVSKAE</sequence>
<dbReference type="EMBL" id="CP129113">
    <property type="protein sequence ID" value="WLV24279.1"/>
    <property type="molecule type" value="Genomic_DNA"/>
</dbReference>
<dbReference type="PROSITE" id="PS51257">
    <property type="entry name" value="PROKAR_LIPOPROTEIN"/>
    <property type="match status" value="1"/>
</dbReference>
<accession>A0ABY9KTQ0</accession>
<keyword evidence="2" id="KW-0732">Signal</keyword>
<feature type="signal peptide" evidence="2">
    <location>
        <begin position="1"/>
        <end position="23"/>
    </location>
</feature>
<dbReference type="RefSeq" id="WP_348027140.1">
    <property type="nucleotide sequence ID" value="NZ_CP129113.1"/>
</dbReference>
<evidence type="ECO:0000313" key="4">
    <source>
        <dbReference type="Proteomes" id="UP001180087"/>
    </source>
</evidence>
<proteinExistence type="predicted"/>
<feature type="compositionally biased region" description="Basic and acidic residues" evidence="1">
    <location>
        <begin position="43"/>
        <end position="58"/>
    </location>
</feature>
<dbReference type="Proteomes" id="UP001180087">
    <property type="component" value="Chromosome"/>
</dbReference>
<feature type="region of interest" description="Disordered" evidence="1">
    <location>
        <begin position="23"/>
        <end position="58"/>
    </location>
</feature>
<feature type="chain" id="PRO_5046016327" description="Lipoprotein" evidence="2">
    <location>
        <begin position="24"/>
        <end position="201"/>
    </location>
</feature>
<keyword evidence="4" id="KW-1185">Reference proteome</keyword>
<feature type="compositionally biased region" description="Basic and acidic residues" evidence="1">
    <location>
        <begin position="23"/>
        <end position="35"/>
    </location>
</feature>
<gene>
    <name evidence="3" type="ORF">QR721_11625</name>
</gene>
<evidence type="ECO:0000313" key="3">
    <source>
        <dbReference type="EMBL" id="WLV24279.1"/>
    </source>
</evidence>